<dbReference type="AlphaFoldDB" id="A0AAD8N4V2"/>
<name>A0AAD8N4V2_9APIA</name>
<organism evidence="1 2">
    <name type="scientific">Heracleum sosnowskyi</name>
    <dbReference type="NCBI Taxonomy" id="360622"/>
    <lineage>
        <taxon>Eukaryota</taxon>
        <taxon>Viridiplantae</taxon>
        <taxon>Streptophyta</taxon>
        <taxon>Embryophyta</taxon>
        <taxon>Tracheophyta</taxon>
        <taxon>Spermatophyta</taxon>
        <taxon>Magnoliopsida</taxon>
        <taxon>eudicotyledons</taxon>
        <taxon>Gunneridae</taxon>
        <taxon>Pentapetalae</taxon>
        <taxon>asterids</taxon>
        <taxon>campanulids</taxon>
        <taxon>Apiales</taxon>
        <taxon>Apiaceae</taxon>
        <taxon>Apioideae</taxon>
        <taxon>apioid superclade</taxon>
        <taxon>Tordylieae</taxon>
        <taxon>Tordyliinae</taxon>
        <taxon>Heracleum</taxon>
    </lineage>
</organism>
<dbReference type="EMBL" id="JAUIZM010000003">
    <property type="protein sequence ID" value="KAK1394848.1"/>
    <property type="molecule type" value="Genomic_DNA"/>
</dbReference>
<protein>
    <submittedName>
        <fullName evidence="1">Uncharacterized protein</fullName>
    </submittedName>
</protein>
<keyword evidence="2" id="KW-1185">Reference proteome</keyword>
<proteinExistence type="predicted"/>
<comment type="caution">
    <text evidence="1">The sequence shown here is derived from an EMBL/GenBank/DDBJ whole genome shotgun (WGS) entry which is preliminary data.</text>
</comment>
<evidence type="ECO:0000313" key="1">
    <source>
        <dbReference type="EMBL" id="KAK1394848.1"/>
    </source>
</evidence>
<dbReference type="Proteomes" id="UP001237642">
    <property type="component" value="Unassembled WGS sequence"/>
</dbReference>
<sequence length="138" mass="15677">MEVKFYVTDDLNSSLSLSSNLIKSHASSSTSSIIIDPDNFEFEFEMVALEATHNDDHDTRYTSLKDISPPPPELLMRRKESWREVPLKDPLVQQAAWAWAYLPYSKAEHQRSSFFGKLKDGFVGCFKNVILAVTGFSI</sequence>
<reference evidence="1" key="2">
    <citation type="submission" date="2023-05" db="EMBL/GenBank/DDBJ databases">
        <authorList>
            <person name="Schelkunov M.I."/>
        </authorList>
    </citation>
    <scope>NUCLEOTIDE SEQUENCE</scope>
    <source>
        <strain evidence="1">Hsosn_3</strain>
        <tissue evidence="1">Leaf</tissue>
    </source>
</reference>
<evidence type="ECO:0000313" key="2">
    <source>
        <dbReference type="Proteomes" id="UP001237642"/>
    </source>
</evidence>
<reference evidence="1" key="1">
    <citation type="submission" date="2023-02" db="EMBL/GenBank/DDBJ databases">
        <title>Genome of toxic invasive species Heracleum sosnowskyi carries increased number of genes despite the absence of recent whole-genome duplications.</title>
        <authorList>
            <person name="Schelkunov M."/>
            <person name="Shtratnikova V."/>
            <person name="Makarenko M."/>
            <person name="Klepikova A."/>
            <person name="Omelchenko D."/>
            <person name="Novikova G."/>
            <person name="Obukhova E."/>
            <person name="Bogdanov V."/>
            <person name="Penin A."/>
            <person name="Logacheva M."/>
        </authorList>
    </citation>
    <scope>NUCLEOTIDE SEQUENCE</scope>
    <source>
        <strain evidence="1">Hsosn_3</strain>
        <tissue evidence="1">Leaf</tissue>
    </source>
</reference>
<gene>
    <name evidence="1" type="ORF">POM88_013904</name>
</gene>
<accession>A0AAD8N4V2</accession>
<dbReference type="PANTHER" id="PTHR34569">
    <property type="entry name" value="EXPRESSED PROTEIN"/>
    <property type="match status" value="1"/>
</dbReference>
<dbReference type="PANTHER" id="PTHR34569:SF21">
    <property type="match status" value="1"/>
</dbReference>